<dbReference type="Pfam" id="PF20160">
    <property type="entry name" value="C-JID"/>
    <property type="match status" value="2"/>
</dbReference>
<dbReference type="Proteomes" id="UP000516437">
    <property type="component" value="Chromosome 4"/>
</dbReference>
<comment type="caution">
    <text evidence="5">The sequence shown here is derived from an EMBL/GenBank/DDBJ whole genome shotgun (WGS) entry which is preliminary data.</text>
</comment>
<feature type="compositionally biased region" description="Polar residues" evidence="3">
    <location>
        <begin position="652"/>
        <end position="672"/>
    </location>
</feature>
<organism evidence="5 6">
    <name type="scientific">Morella rubra</name>
    <name type="common">Chinese bayberry</name>
    <dbReference type="NCBI Taxonomy" id="262757"/>
    <lineage>
        <taxon>Eukaryota</taxon>
        <taxon>Viridiplantae</taxon>
        <taxon>Streptophyta</taxon>
        <taxon>Embryophyta</taxon>
        <taxon>Tracheophyta</taxon>
        <taxon>Spermatophyta</taxon>
        <taxon>Magnoliopsida</taxon>
        <taxon>eudicotyledons</taxon>
        <taxon>Gunneridae</taxon>
        <taxon>Pentapetalae</taxon>
        <taxon>rosids</taxon>
        <taxon>fabids</taxon>
        <taxon>Fagales</taxon>
        <taxon>Myricaceae</taxon>
        <taxon>Morella</taxon>
    </lineage>
</organism>
<evidence type="ECO:0000256" key="1">
    <source>
        <dbReference type="ARBA" id="ARBA00022614"/>
    </source>
</evidence>
<feature type="region of interest" description="Disordered" evidence="3">
    <location>
        <begin position="639"/>
        <end position="672"/>
    </location>
</feature>
<dbReference type="AlphaFoldDB" id="A0A6A1VU46"/>
<keyword evidence="6" id="KW-1185">Reference proteome</keyword>
<gene>
    <name evidence="5" type="ORF">CJ030_MR4G029047</name>
</gene>
<evidence type="ECO:0000259" key="4">
    <source>
        <dbReference type="Pfam" id="PF20160"/>
    </source>
</evidence>
<accession>A0A6A1VU46</accession>
<keyword evidence="1" id="KW-0433">Leucine-rich repeat</keyword>
<reference evidence="5 6" key="1">
    <citation type="journal article" date="2019" name="Plant Biotechnol. J.">
        <title>The red bayberry genome and genetic basis of sex determination.</title>
        <authorList>
            <person name="Jia H.M."/>
            <person name="Jia H.J."/>
            <person name="Cai Q.L."/>
            <person name="Wang Y."/>
            <person name="Zhao H.B."/>
            <person name="Yang W.F."/>
            <person name="Wang G.Y."/>
            <person name="Li Y.H."/>
            <person name="Zhan D.L."/>
            <person name="Shen Y.T."/>
            <person name="Niu Q.F."/>
            <person name="Chang L."/>
            <person name="Qiu J."/>
            <person name="Zhao L."/>
            <person name="Xie H.B."/>
            <person name="Fu W.Y."/>
            <person name="Jin J."/>
            <person name="Li X.W."/>
            <person name="Jiao Y."/>
            <person name="Zhou C.C."/>
            <person name="Tu T."/>
            <person name="Chai C.Y."/>
            <person name="Gao J.L."/>
            <person name="Fan L.J."/>
            <person name="van de Weg E."/>
            <person name="Wang J.Y."/>
            <person name="Gao Z.S."/>
        </authorList>
    </citation>
    <scope>NUCLEOTIDE SEQUENCE [LARGE SCALE GENOMIC DNA]</scope>
    <source>
        <tissue evidence="5">Leaves</tissue>
    </source>
</reference>
<dbReference type="EMBL" id="RXIC02000022">
    <property type="protein sequence ID" value="KAB1216441.1"/>
    <property type="molecule type" value="Genomic_DNA"/>
</dbReference>
<feature type="domain" description="C-JID" evidence="4">
    <location>
        <begin position="246"/>
        <end position="370"/>
    </location>
</feature>
<evidence type="ECO:0000256" key="3">
    <source>
        <dbReference type="SAM" id="MobiDB-lite"/>
    </source>
</evidence>
<protein>
    <recommendedName>
        <fullName evidence="4">C-JID domain-containing protein</fullName>
    </recommendedName>
</protein>
<evidence type="ECO:0000256" key="2">
    <source>
        <dbReference type="ARBA" id="ARBA00022737"/>
    </source>
</evidence>
<evidence type="ECO:0000313" key="5">
    <source>
        <dbReference type="EMBL" id="KAB1216441.1"/>
    </source>
</evidence>
<keyword evidence="2" id="KW-0677">Repeat</keyword>
<proteinExistence type="predicted"/>
<evidence type="ECO:0000313" key="6">
    <source>
        <dbReference type="Proteomes" id="UP000516437"/>
    </source>
</evidence>
<dbReference type="InterPro" id="IPR045344">
    <property type="entry name" value="C-JID"/>
</dbReference>
<sequence>MYITGKLFKSSHRVDFRRSRIYTVINCLSLQDNEEDKVTEVSFLDTHFQPSWMEEQIQHSKRYHSIPQTAIPEWFNHRSGSCILIPLPPGLSKNSRWRGIVLYTSFRFRSYPGLDFHELVWHLNMDGGLADCTINFSAPKDQCGAGSFGLCLYISHARFRDHLDGRNCISPSITTSSQLVDILACGGRILYEQDMVEFVQILTQKNFGWSPLVVVEYLHIPLPDELCETDPLDFHPSDWYNYCFPPGKIEEWFTHHSRGHFVAIDLPPYLYDDDTWMGLAFWASFSINRDPETFRTTVDVGTKPCARHYRRREIMWLVNLRKFIWISYIPREQLKYMSGQSHTHIVASLESHWPGMTMEKCALRLLYQHDRVQFEQKLKDCNDLISEYGHPRVQFVVDQENRNKTQPDDAISLRGTVLSSTTHWAKLLAAETNGDLSVTMSVTPIHHQTGTNRIRSESAPLGFDPYALYDECFSTRNILDWFSHRSDEAVAIIPLPPNLYDNRTWMGFALCASFSVFEQSTAILDSQVPYHLVCSLETDLGSLERFHMYRLIEDDRMKLRLGGCLWLSYVPRSSFPNCLNRCSYIEASIATDCAAMTVERCGFRLLFQNDEIEFDEAMDHYWASDKQGGYAWWKQCGGKKRKTNLKDKAKPSTASSRQDEAQPSATSGCQQI</sequence>
<name>A0A6A1VU46_9ROSI</name>
<feature type="domain" description="C-JID" evidence="4">
    <location>
        <begin position="476"/>
        <end position="610"/>
    </location>
</feature>
<dbReference type="OrthoDB" id="1744772at2759"/>